<proteinExistence type="predicted"/>
<evidence type="ECO:0000313" key="1">
    <source>
        <dbReference type="EMBL" id="GAK55640.1"/>
    </source>
</evidence>
<gene>
    <name evidence="1" type="ORF">U27_02474</name>
</gene>
<dbReference type="HOGENOM" id="CLU_161787_1_0_0"/>
<name>A0A0S6W7G7_VECG1</name>
<dbReference type="AlphaFoldDB" id="A0A0S6W7G7"/>
<dbReference type="Pfam" id="PF14076">
    <property type="entry name" value="DUF4258"/>
    <property type="match status" value="1"/>
</dbReference>
<dbReference type="InterPro" id="IPR025354">
    <property type="entry name" value="DUF4258"/>
</dbReference>
<dbReference type="Proteomes" id="UP000030661">
    <property type="component" value="Unassembled WGS sequence"/>
</dbReference>
<organism evidence="1">
    <name type="scientific">Vecturithrix granuli</name>
    <dbReference type="NCBI Taxonomy" id="1499967"/>
    <lineage>
        <taxon>Bacteria</taxon>
        <taxon>Candidatus Moduliflexota</taxon>
        <taxon>Candidatus Vecturitrichia</taxon>
        <taxon>Candidatus Vecturitrichales</taxon>
        <taxon>Candidatus Vecturitrichaceae</taxon>
        <taxon>Candidatus Vecturithrix</taxon>
    </lineage>
</organism>
<sequence length="90" mass="10819">MSTLQKIRQKIQAREYYLSSHAEEEMMADDLERDDLEHAILTGRIEKKLTHDLRGTRYRIEGQAYDRRWIHVICRFEETHELVIITAYAL</sequence>
<keyword evidence="2" id="KW-1185">Reference proteome</keyword>
<evidence type="ECO:0008006" key="3">
    <source>
        <dbReference type="Google" id="ProtNLM"/>
    </source>
</evidence>
<accession>A0A0S6W7G7</accession>
<evidence type="ECO:0000313" key="2">
    <source>
        <dbReference type="Proteomes" id="UP000030661"/>
    </source>
</evidence>
<reference evidence="1" key="1">
    <citation type="journal article" date="2015" name="PeerJ">
        <title>First genomic representation of candidate bacterial phylum KSB3 points to enhanced environmental sensing as a trigger of wastewater bulking.</title>
        <authorList>
            <person name="Sekiguchi Y."/>
            <person name="Ohashi A."/>
            <person name="Parks D.H."/>
            <person name="Yamauchi T."/>
            <person name="Tyson G.W."/>
            <person name="Hugenholtz P."/>
        </authorList>
    </citation>
    <scope>NUCLEOTIDE SEQUENCE [LARGE SCALE GENOMIC DNA]</scope>
</reference>
<dbReference type="STRING" id="1499967.U27_02474"/>
<protein>
    <recommendedName>
        <fullName evidence="3">DUF4258 domain-containing protein</fullName>
    </recommendedName>
</protein>
<dbReference type="EMBL" id="DF820463">
    <property type="protein sequence ID" value="GAK55640.1"/>
    <property type="molecule type" value="Genomic_DNA"/>
</dbReference>